<dbReference type="GO" id="GO:0000155">
    <property type="term" value="F:phosphorelay sensor kinase activity"/>
    <property type="evidence" value="ECO:0007669"/>
    <property type="project" value="InterPro"/>
</dbReference>
<dbReference type="InterPro" id="IPR013783">
    <property type="entry name" value="Ig-like_fold"/>
</dbReference>
<dbReference type="InterPro" id="IPR050640">
    <property type="entry name" value="Bact_2-comp_sensor_kinase"/>
</dbReference>
<evidence type="ECO:0000313" key="6">
    <source>
        <dbReference type="Proteomes" id="UP000199580"/>
    </source>
</evidence>
<dbReference type="SUPFAM" id="SSF101898">
    <property type="entry name" value="NHL repeat"/>
    <property type="match status" value="1"/>
</dbReference>
<proteinExistence type="predicted"/>
<dbReference type="SUPFAM" id="SSF63829">
    <property type="entry name" value="Calcium-dependent phosphotriesterase"/>
    <property type="match status" value="1"/>
</dbReference>
<dbReference type="EMBL" id="FNEZ01000002">
    <property type="protein sequence ID" value="SDJ68909.1"/>
    <property type="molecule type" value="Genomic_DNA"/>
</dbReference>
<evidence type="ECO:0000259" key="3">
    <source>
        <dbReference type="Pfam" id="PF06580"/>
    </source>
</evidence>
<feature type="chain" id="PRO_5011518110" evidence="2">
    <location>
        <begin position="26"/>
        <end position="990"/>
    </location>
</feature>
<organism evidence="5 6">
    <name type="scientific">Flavobacterium noncentrifugens</name>
    <dbReference type="NCBI Taxonomy" id="1128970"/>
    <lineage>
        <taxon>Bacteria</taxon>
        <taxon>Pseudomonadati</taxon>
        <taxon>Bacteroidota</taxon>
        <taxon>Flavobacteriia</taxon>
        <taxon>Flavobacteriales</taxon>
        <taxon>Flavobacteriaceae</taxon>
        <taxon>Flavobacterium</taxon>
    </lineage>
</organism>
<gene>
    <name evidence="5" type="ORF">SAMN04487935_1500</name>
</gene>
<keyword evidence="2" id="KW-0732">Signal</keyword>
<dbReference type="InterPro" id="IPR015943">
    <property type="entry name" value="WD40/YVTN_repeat-like_dom_sf"/>
</dbReference>
<keyword evidence="1" id="KW-1133">Transmembrane helix</keyword>
<reference evidence="5 6" key="1">
    <citation type="submission" date="2016-10" db="EMBL/GenBank/DDBJ databases">
        <authorList>
            <person name="de Groot N.N."/>
        </authorList>
    </citation>
    <scope>NUCLEOTIDE SEQUENCE [LARGE SCALE GENOMIC DNA]</scope>
    <source>
        <strain evidence="5 6">CGMCC 1.10076</strain>
    </source>
</reference>
<dbReference type="AlphaFoldDB" id="A0A1G8VSH9"/>
<dbReference type="InterPro" id="IPR011123">
    <property type="entry name" value="Y_Y_Y"/>
</dbReference>
<protein>
    <submittedName>
        <fullName evidence="5">Y_Y_Y domain-containing protein</fullName>
    </submittedName>
</protein>
<dbReference type="Gene3D" id="2.130.10.10">
    <property type="entry name" value="YVTN repeat-like/Quinoprotein amine dehydrogenase"/>
    <property type="match status" value="3"/>
</dbReference>
<feature type="transmembrane region" description="Helical" evidence="1">
    <location>
        <begin position="750"/>
        <end position="771"/>
    </location>
</feature>
<sequence>MKIFSRLCFTIAFLVFCAFPGFSQKAWQDETIKFYDGLPSDIIIKTDTDSKGFLYISTQKGLSRYDGYHIINHPKIQSPVYSFFIRKDKFYIHDAATGLFVMNGFDHQIKIIARNNYQDIDPDNDHFNNLFVDHKNRVWCSDFNCIKYFSEDSVPTQKFRIHSNNKSESEQIVFMEPIPGQIWAFTKKGLFVWDEKTKQLKPHPNDLIGRESYQTAFQLDASNVLMVTSSGKIGQFNIGENQFSAWAEIPENEPIIGAGKYYDGKKPVFFVYSNQKIFTANDSKTSWRILYKIEKSQINEVHTDSLSRMLWIASTKGLIKLSPIDAITNVEFPQKSEMHNPAVSIAQDAEKAIWISDKNNSVWRYDSDKRWKQFKIPVAINTVTAFKTHIFVASDKGLFDIQKESVSKIKLKLPETATIRKCILTSKDELWLLCAGIPIQRFHWPDLAKIDRTFANDPLYWTANSWNDIIENTDGKIWIAGWAPKNYGMQYHDAAKDKFIDIADLAFNKERDKFFGDYNNRIALAGHNGLLFSGYGGFNRVEGNGNISKKIDINNYPIANGRIEGIAQDHSGNVVFATADGLHIYSTANDKIIRISQIDGLPSDDLIYGFKKLADGTFAIGTDNGFTIVDIKKLLDPKGGHKLELCSIKIDGNLRNIHGKNIELSEDENDLVLNFSTLSFTDKQKIFYRYQFKGDNHWNNLGNNPELSLNHIAPGNYDLIVQAGNHLGQWHSKPLEFNIVAHPPFYKSNWFYILIGILLIAIVILINRYLLLRQRKEADYQQKLKEAEMLTLRTQMNPHFMFNTLNSINSFIIENKREAASGYLTTFSKLMRSILDFSKEEFISLDDEIKTLGLYLELEAVRLEHSFDYTIKVDKDLKDEIIRIPPLILQPFVENSIWHGLRHKQEQGNLFVHFSKISDQYLKIRIEDDGIGRKAAGEMKKNQTHHKSYGIDITIQRLEMLDPKNSVQIIDLTNAQGNSLGTAVEIILTL</sequence>
<feature type="domain" description="Two component regulator three Y" evidence="4">
    <location>
        <begin position="680"/>
        <end position="739"/>
    </location>
</feature>
<feature type="signal peptide" evidence="2">
    <location>
        <begin position="1"/>
        <end position="25"/>
    </location>
</feature>
<feature type="domain" description="Signal transduction histidine kinase internal region" evidence="3">
    <location>
        <begin position="787"/>
        <end position="866"/>
    </location>
</feature>
<dbReference type="SUPFAM" id="SSF55874">
    <property type="entry name" value="ATPase domain of HSP90 chaperone/DNA topoisomerase II/histidine kinase"/>
    <property type="match status" value="1"/>
</dbReference>
<name>A0A1G8VSH9_9FLAO</name>
<dbReference type="RefSeq" id="WP_091393341.1">
    <property type="nucleotide sequence ID" value="NZ_BKAI01000003.1"/>
</dbReference>
<dbReference type="STRING" id="1128970.SAMN04487935_1500"/>
<dbReference type="PANTHER" id="PTHR34220">
    <property type="entry name" value="SENSOR HISTIDINE KINASE YPDA"/>
    <property type="match status" value="1"/>
</dbReference>
<dbReference type="Pfam" id="PF07495">
    <property type="entry name" value="Y_Y_Y"/>
    <property type="match status" value="1"/>
</dbReference>
<dbReference type="GO" id="GO:0016020">
    <property type="term" value="C:membrane"/>
    <property type="evidence" value="ECO:0007669"/>
    <property type="project" value="InterPro"/>
</dbReference>
<keyword evidence="1" id="KW-0472">Membrane</keyword>
<evidence type="ECO:0000259" key="4">
    <source>
        <dbReference type="Pfam" id="PF07495"/>
    </source>
</evidence>
<dbReference type="Pfam" id="PF06580">
    <property type="entry name" value="His_kinase"/>
    <property type="match status" value="1"/>
</dbReference>
<dbReference type="PANTHER" id="PTHR34220:SF7">
    <property type="entry name" value="SENSOR HISTIDINE KINASE YPDA"/>
    <property type="match status" value="1"/>
</dbReference>
<keyword evidence="1" id="KW-0812">Transmembrane</keyword>
<dbReference type="InterPro" id="IPR010559">
    <property type="entry name" value="Sig_transdc_His_kin_internal"/>
</dbReference>
<accession>A0A1G8VSH9</accession>
<keyword evidence="6" id="KW-1185">Reference proteome</keyword>
<dbReference type="InterPro" id="IPR036890">
    <property type="entry name" value="HATPase_C_sf"/>
</dbReference>
<dbReference type="Gene3D" id="3.30.565.10">
    <property type="entry name" value="Histidine kinase-like ATPase, C-terminal domain"/>
    <property type="match status" value="1"/>
</dbReference>
<dbReference type="OrthoDB" id="9809670at2"/>
<evidence type="ECO:0000313" key="5">
    <source>
        <dbReference type="EMBL" id="SDJ68909.1"/>
    </source>
</evidence>
<dbReference type="Gene3D" id="2.60.40.10">
    <property type="entry name" value="Immunoglobulins"/>
    <property type="match status" value="1"/>
</dbReference>
<evidence type="ECO:0000256" key="1">
    <source>
        <dbReference type="SAM" id="Phobius"/>
    </source>
</evidence>
<evidence type="ECO:0000256" key="2">
    <source>
        <dbReference type="SAM" id="SignalP"/>
    </source>
</evidence>
<dbReference type="Proteomes" id="UP000199580">
    <property type="component" value="Unassembled WGS sequence"/>
</dbReference>